<name>A0ABD3UH02_9LAMI</name>
<accession>A0ABD3UH02</accession>
<feature type="compositionally biased region" description="Basic and acidic residues" evidence="1">
    <location>
        <begin position="78"/>
        <end position="93"/>
    </location>
</feature>
<keyword evidence="3" id="KW-1185">Reference proteome</keyword>
<feature type="compositionally biased region" description="Basic and acidic residues" evidence="1">
    <location>
        <begin position="50"/>
        <end position="67"/>
    </location>
</feature>
<dbReference type="AlphaFoldDB" id="A0ABD3UH02"/>
<gene>
    <name evidence="2" type="ORF">ACJIZ3_010666</name>
</gene>
<feature type="region of interest" description="Disordered" evidence="1">
    <location>
        <begin position="50"/>
        <end position="123"/>
    </location>
</feature>
<dbReference type="Proteomes" id="UP001634393">
    <property type="component" value="Unassembled WGS sequence"/>
</dbReference>
<dbReference type="PANTHER" id="PTHR47877">
    <property type="entry name" value="LATE EMBRYOGENESIS ABUNDANT DOMAIN-CONTAINING PROTEIN / LEA DOMAIN-CONTAINING PROTEIN"/>
    <property type="match status" value="1"/>
</dbReference>
<evidence type="ECO:0000313" key="2">
    <source>
        <dbReference type="EMBL" id="KAL3848784.1"/>
    </source>
</evidence>
<dbReference type="EMBL" id="JBJXBP010000001">
    <property type="protein sequence ID" value="KAL3848784.1"/>
    <property type="molecule type" value="Genomic_DNA"/>
</dbReference>
<evidence type="ECO:0000256" key="1">
    <source>
        <dbReference type="SAM" id="MobiDB-lite"/>
    </source>
</evidence>
<proteinExistence type="predicted"/>
<protein>
    <submittedName>
        <fullName evidence="2">Uncharacterized protein</fullName>
    </submittedName>
</protein>
<feature type="compositionally biased region" description="Low complexity" evidence="1">
    <location>
        <begin position="110"/>
        <end position="120"/>
    </location>
</feature>
<dbReference type="PANTHER" id="PTHR47877:SF3">
    <property type="entry name" value="LATE EMBRYOGENESIS ABUNDANT DOMAIN-CONTAINING PROTEIN _ LEA DOMAIN-CONTAINING PROTEIN"/>
    <property type="match status" value="1"/>
</dbReference>
<comment type="caution">
    <text evidence="2">The sequence shown here is derived from an EMBL/GenBank/DDBJ whole genome shotgun (WGS) entry which is preliminary data.</text>
</comment>
<organism evidence="2 3">
    <name type="scientific">Penstemon smallii</name>
    <dbReference type="NCBI Taxonomy" id="265156"/>
    <lineage>
        <taxon>Eukaryota</taxon>
        <taxon>Viridiplantae</taxon>
        <taxon>Streptophyta</taxon>
        <taxon>Embryophyta</taxon>
        <taxon>Tracheophyta</taxon>
        <taxon>Spermatophyta</taxon>
        <taxon>Magnoliopsida</taxon>
        <taxon>eudicotyledons</taxon>
        <taxon>Gunneridae</taxon>
        <taxon>Pentapetalae</taxon>
        <taxon>asterids</taxon>
        <taxon>lamiids</taxon>
        <taxon>Lamiales</taxon>
        <taxon>Plantaginaceae</taxon>
        <taxon>Cheloneae</taxon>
        <taxon>Penstemon</taxon>
    </lineage>
</organism>
<reference evidence="2 3" key="1">
    <citation type="submission" date="2024-12" db="EMBL/GenBank/DDBJ databases">
        <title>The unique morphological basis and parallel evolutionary history of personate flowers in Penstemon.</title>
        <authorList>
            <person name="Depatie T.H."/>
            <person name="Wessinger C.A."/>
        </authorList>
    </citation>
    <scope>NUCLEOTIDE SEQUENCE [LARGE SCALE GENOMIC DNA]</scope>
    <source>
        <strain evidence="2">WTNN_2</strain>
        <tissue evidence="2">Leaf</tissue>
    </source>
</reference>
<sequence length="177" mass="18830">MANVTSSVAGYTGEKAVAAGQTVAGYAADTLAATKDAVVASEEKAAEFAARKREEAKRELEAKKQSQEKGGGGQETFTTKEEGETRPSADITKEQMQMQKPSEKIQESFQGGTEYEQQGQESGGGVFQAIGETIVEIGQTTKDLLVGQSPVEEGMDQKHESRGTIDEKFRGTGCEGI</sequence>
<evidence type="ECO:0000313" key="3">
    <source>
        <dbReference type="Proteomes" id="UP001634393"/>
    </source>
</evidence>